<reference evidence="6 7" key="1">
    <citation type="submission" date="2019-03" db="EMBL/GenBank/DDBJ databases">
        <title>Genomic Encyclopedia of Type Strains, Phase IV (KMG-IV): sequencing the most valuable type-strain genomes for metagenomic binning, comparative biology and taxonomic classification.</title>
        <authorList>
            <person name="Goeker M."/>
        </authorList>
    </citation>
    <scope>NUCLEOTIDE SEQUENCE [LARGE SCALE GENOMIC DNA]</scope>
    <source>
        <strain evidence="6 7">DSM 2132</strain>
    </source>
</reference>
<dbReference type="InParanoid" id="A0A4R2PJS5"/>
<dbReference type="AlphaFoldDB" id="A0A4R2PJS5"/>
<comment type="caution">
    <text evidence="6">The sequence shown here is derived from an EMBL/GenBank/DDBJ whole genome shotgun (WGS) entry which is preliminary data.</text>
</comment>
<dbReference type="InterPro" id="IPR029063">
    <property type="entry name" value="SAM-dependent_MTases_sf"/>
</dbReference>
<name>A0A4R2PJS5_RHOSA</name>
<dbReference type="Gene3D" id="3.40.50.150">
    <property type="entry name" value="Vaccinia Virus protein VP39"/>
    <property type="match status" value="1"/>
</dbReference>
<dbReference type="OrthoDB" id="9765084at2"/>
<evidence type="ECO:0000313" key="7">
    <source>
        <dbReference type="Proteomes" id="UP000295399"/>
    </source>
</evidence>
<dbReference type="Proteomes" id="UP000295399">
    <property type="component" value="Unassembled WGS sequence"/>
</dbReference>
<dbReference type="GO" id="GO:0052729">
    <property type="term" value="F:dimethylglycine N-methyltransferase activity"/>
    <property type="evidence" value="ECO:0007669"/>
    <property type="project" value="UniProtKB-ARBA"/>
</dbReference>
<evidence type="ECO:0000256" key="3">
    <source>
        <dbReference type="ARBA" id="ARBA00022691"/>
    </source>
</evidence>
<keyword evidence="3" id="KW-0949">S-adenosyl-L-methionine</keyword>
<feature type="domain" description="Methyltransferase type 11" evidence="5">
    <location>
        <begin position="74"/>
        <end position="171"/>
    </location>
</feature>
<evidence type="ECO:0000313" key="6">
    <source>
        <dbReference type="EMBL" id="TCP34461.1"/>
    </source>
</evidence>
<proteinExistence type="predicted"/>
<dbReference type="PANTHER" id="PTHR44068">
    <property type="entry name" value="ZGC:194242"/>
    <property type="match status" value="1"/>
</dbReference>
<evidence type="ECO:0000256" key="4">
    <source>
        <dbReference type="ARBA" id="ARBA00060542"/>
    </source>
</evidence>
<gene>
    <name evidence="6" type="ORF">EV659_10587</name>
</gene>
<organism evidence="6 7">
    <name type="scientific">Rhodothalassium salexigens DSM 2132</name>
    <dbReference type="NCBI Taxonomy" id="1188247"/>
    <lineage>
        <taxon>Bacteria</taxon>
        <taxon>Pseudomonadati</taxon>
        <taxon>Pseudomonadota</taxon>
        <taxon>Alphaproteobacteria</taxon>
        <taxon>Rhodothalassiales</taxon>
        <taxon>Rhodothalassiaceae</taxon>
        <taxon>Rhodothalassium</taxon>
    </lineage>
</organism>
<dbReference type="CDD" id="cd02440">
    <property type="entry name" value="AdoMet_MTases"/>
    <property type="match status" value="1"/>
</dbReference>
<evidence type="ECO:0000256" key="1">
    <source>
        <dbReference type="ARBA" id="ARBA00022603"/>
    </source>
</evidence>
<accession>A0A4R2PJS5</accession>
<comment type="pathway">
    <text evidence="4">Amine and polyamine biosynthesis; betaine biosynthesis via glycine pathway; betaine from glycine: step 3/3.</text>
</comment>
<dbReference type="InterPro" id="IPR050447">
    <property type="entry name" value="Erg6_SMT_methyltransf"/>
</dbReference>
<keyword evidence="7" id="KW-1185">Reference proteome</keyword>
<dbReference type="EMBL" id="SLXO01000005">
    <property type="protein sequence ID" value="TCP34461.1"/>
    <property type="molecule type" value="Genomic_DNA"/>
</dbReference>
<dbReference type="SUPFAM" id="SSF53335">
    <property type="entry name" value="S-adenosyl-L-methionine-dependent methyltransferases"/>
    <property type="match status" value="1"/>
</dbReference>
<evidence type="ECO:0000256" key="2">
    <source>
        <dbReference type="ARBA" id="ARBA00022679"/>
    </source>
</evidence>
<sequence length="282" mass="31828">MTEAAVDSKGSQAAQTYYDSDDADRFYSAVWGGEDIHIGLYEPGETDIKGASVKTMERMLKSLGGLSADDRVADLGAGYGGGARHLAKRFGCTVECINISRTQNAYNQRLNKEQGLDDKVIVRHGSFEHVPADDASFDVVWSQDAFLHSDRRDQVMAECWRILKPGGQLIFTDPMEADDADRAALQPVYDRIHLENLGSIGFYRQVCKELGFEEVKVDNLTPHLGRHYYQVREHLKARYDELKNVIDPTYMDRMIEGLTHWVTKEQEGQLAWGILHFRKPAA</sequence>
<keyword evidence="1 6" id="KW-0489">Methyltransferase</keyword>
<dbReference type="PANTHER" id="PTHR44068:SF11">
    <property type="entry name" value="GERANYL DIPHOSPHATE 2-C-METHYLTRANSFERASE"/>
    <property type="match status" value="1"/>
</dbReference>
<dbReference type="GO" id="GO:0032259">
    <property type="term" value="P:methylation"/>
    <property type="evidence" value="ECO:0007669"/>
    <property type="project" value="UniProtKB-KW"/>
</dbReference>
<dbReference type="Pfam" id="PF08241">
    <property type="entry name" value="Methyltransf_11"/>
    <property type="match status" value="1"/>
</dbReference>
<evidence type="ECO:0000259" key="5">
    <source>
        <dbReference type="Pfam" id="PF08241"/>
    </source>
</evidence>
<dbReference type="RefSeq" id="WP_132708395.1">
    <property type="nucleotide sequence ID" value="NZ_JACIGF010000005.1"/>
</dbReference>
<protein>
    <submittedName>
        <fullName evidence="6">Sarcosine/dimethylglycine N-methyltransferase</fullName>
    </submittedName>
</protein>
<dbReference type="GO" id="GO:0019286">
    <property type="term" value="P:glycine betaine biosynthetic process from glycine"/>
    <property type="evidence" value="ECO:0007669"/>
    <property type="project" value="UniProtKB-ARBA"/>
</dbReference>
<dbReference type="InterPro" id="IPR013216">
    <property type="entry name" value="Methyltransf_11"/>
</dbReference>
<dbReference type="FunFam" id="3.40.50.150:FF:000461">
    <property type="entry name" value="Sarcosine/dimethylglycine N-methyltransferase"/>
    <property type="match status" value="1"/>
</dbReference>
<keyword evidence="2 6" id="KW-0808">Transferase</keyword>